<comment type="caution">
    <text evidence="2">The sequence shown here is derived from an EMBL/GenBank/DDBJ whole genome shotgun (WGS) entry which is preliminary data.</text>
</comment>
<evidence type="ECO:0000313" key="2">
    <source>
        <dbReference type="EMBL" id="KAH9320974.1"/>
    </source>
</evidence>
<evidence type="ECO:0000256" key="1">
    <source>
        <dbReference type="SAM" id="Phobius"/>
    </source>
</evidence>
<keyword evidence="1" id="KW-0472">Membrane</keyword>
<evidence type="ECO:0000313" key="3">
    <source>
        <dbReference type="Proteomes" id="UP000824469"/>
    </source>
</evidence>
<organism evidence="2 3">
    <name type="scientific">Taxus chinensis</name>
    <name type="common">Chinese yew</name>
    <name type="synonym">Taxus wallichiana var. chinensis</name>
    <dbReference type="NCBI Taxonomy" id="29808"/>
    <lineage>
        <taxon>Eukaryota</taxon>
        <taxon>Viridiplantae</taxon>
        <taxon>Streptophyta</taxon>
        <taxon>Embryophyta</taxon>
        <taxon>Tracheophyta</taxon>
        <taxon>Spermatophyta</taxon>
        <taxon>Pinopsida</taxon>
        <taxon>Pinidae</taxon>
        <taxon>Conifers II</taxon>
        <taxon>Cupressales</taxon>
        <taxon>Taxaceae</taxon>
        <taxon>Taxus</taxon>
    </lineage>
</organism>
<feature type="non-terminal residue" evidence="2">
    <location>
        <position position="87"/>
    </location>
</feature>
<name>A0AA38LDL5_TAXCH</name>
<dbReference type="Proteomes" id="UP000824469">
    <property type="component" value="Unassembled WGS sequence"/>
</dbReference>
<gene>
    <name evidence="2" type="ORF">KI387_015613</name>
</gene>
<protein>
    <submittedName>
        <fullName evidence="2">Uncharacterized protein</fullName>
    </submittedName>
</protein>
<dbReference type="EMBL" id="JAHRHJ020000003">
    <property type="protein sequence ID" value="KAH9320974.1"/>
    <property type="molecule type" value="Genomic_DNA"/>
</dbReference>
<feature type="transmembrane region" description="Helical" evidence="1">
    <location>
        <begin position="12"/>
        <end position="31"/>
    </location>
</feature>
<proteinExistence type="predicted"/>
<sequence length="87" mass="10387">MIRIKKRMASMDVIWVVELVLGLSPLLIWVLSSFNEWRYCRQYLTSNKGGKLPPGHMGWPFIEEMLSFLWYSKFNGTIDEFIWKRNS</sequence>
<accession>A0AA38LDL5</accession>
<reference evidence="2 3" key="1">
    <citation type="journal article" date="2021" name="Nat. Plants">
        <title>The Taxus genome provides insights into paclitaxel biosynthesis.</title>
        <authorList>
            <person name="Xiong X."/>
            <person name="Gou J."/>
            <person name="Liao Q."/>
            <person name="Li Y."/>
            <person name="Zhou Q."/>
            <person name="Bi G."/>
            <person name="Li C."/>
            <person name="Du R."/>
            <person name="Wang X."/>
            <person name="Sun T."/>
            <person name="Guo L."/>
            <person name="Liang H."/>
            <person name="Lu P."/>
            <person name="Wu Y."/>
            <person name="Zhang Z."/>
            <person name="Ro D.K."/>
            <person name="Shang Y."/>
            <person name="Huang S."/>
            <person name="Yan J."/>
        </authorList>
    </citation>
    <scope>NUCLEOTIDE SEQUENCE [LARGE SCALE GENOMIC DNA]</scope>
    <source>
        <strain evidence="2">Ta-2019</strain>
    </source>
</reference>
<keyword evidence="1" id="KW-0812">Transmembrane</keyword>
<dbReference type="AlphaFoldDB" id="A0AA38LDL5"/>
<keyword evidence="1" id="KW-1133">Transmembrane helix</keyword>
<keyword evidence="3" id="KW-1185">Reference proteome</keyword>